<evidence type="ECO:0000313" key="1">
    <source>
        <dbReference type="EMBL" id="KAK5965756.1"/>
    </source>
</evidence>
<name>A0AAN8EPN5_TRICO</name>
<evidence type="ECO:0000313" key="2">
    <source>
        <dbReference type="Proteomes" id="UP001331761"/>
    </source>
</evidence>
<evidence type="ECO:0008006" key="3">
    <source>
        <dbReference type="Google" id="ProtNLM"/>
    </source>
</evidence>
<comment type="caution">
    <text evidence="1">The sequence shown here is derived from an EMBL/GenBank/DDBJ whole genome shotgun (WGS) entry which is preliminary data.</text>
</comment>
<protein>
    <recommendedName>
        <fullName evidence="3">MULE transposase domain-containing protein</fullName>
    </recommendedName>
</protein>
<feature type="non-terminal residue" evidence="1">
    <location>
        <position position="1"/>
    </location>
</feature>
<dbReference type="Proteomes" id="UP001331761">
    <property type="component" value="Unassembled WGS sequence"/>
</dbReference>
<reference evidence="1 2" key="1">
    <citation type="submission" date="2019-10" db="EMBL/GenBank/DDBJ databases">
        <title>Assembly and Annotation for the nematode Trichostrongylus colubriformis.</title>
        <authorList>
            <person name="Martin J."/>
        </authorList>
    </citation>
    <scope>NUCLEOTIDE SEQUENCE [LARGE SCALE GENOMIC DNA]</scope>
    <source>
        <strain evidence="1">G859</strain>
        <tissue evidence="1">Whole worm</tissue>
    </source>
</reference>
<sequence>RGSRLREYLVTMERVPREFAFLSNGSRFLQCSSSTLHIYFFKQILEKACQVGLCALVADGAHDLQPQTTNKLGQLYIIHGVKTPKTQAVYETVFGALKNAVVASDGPERLRVVLDYDKAAVAAVKKTFPSALVEGCLPLRRHGIGKETHWGYASTYTGLGGASEKWWSTIKGLVFLPLHLHWWVPALQPPPVPRQHSAHERCCMIRIRAQNVRSTQTKHLNKRDSVRHRRIKREMSRSTLTLHRDRAFLRTVTITPYCRKMSRFLTKMVV</sequence>
<proteinExistence type="predicted"/>
<organism evidence="1 2">
    <name type="scientific">Trichostrongylus colubriformis</name>
    <name type="common">Black scour worm</name>
    <dbReference type="NCBI Taxonomy" id="6319"/>
    <lineage>
        <taxon>Eukaryota</taxon>
        <taxon>Metazoa</taxon>
        <taxon>Ecdysozoa</taxon>
        <taxon>Nematoda</taxon>
        <taxon>Chromadorea</taxon>
        <taxon>Rhabditida</taxon>
        <taxon>Rhabditina</taxon>
        <taxon>Rhabditomorpha</taxon>
        <taxon>Strongyloidea</taxon>
        <taxon>Trichostrongylidae</taxon>
        <taxon>Trichostrongylus</taxon>
    </lineage>
</organism>
<dbReference type="EMBL" id="WIXE01024271">
    <property type="protein sequence ID" value="KAK5965756.1"/>
    <property type="molecule type" value="Genomic_DNA"/>
</dbReference>
<dbReference type="AlphaFoldDB" id="A0AAN8EPN5"/>
<accession>A0AAN8EPN5</accession>
<gene>
    <name evidence="1" type="ORF">GCK32_001686</name>
</gene>
<keyword evidence="2" id="KW-1185">Reference proteome</keyword>